<comment type="similarity">
    <text evidence="2">Belongs to the CTL (choline transporter-like) family.</text>
</comment>
<comment type="caution">
    <text evidence="8">The sequence shown here is derived from an EMBL/GenBank/DDBJ whole genome shotgun (WGS) entry which is preliminary data.</text>
</comment>
<keyword evidence="5 7" id="KW-0472">Membrane</keyword>
<evidence type="ECO:0000256" key="5">
    <source>
        <dbReference type="ARBA" id="ARBA00023136"/>
    </source>
</evidence>
<feature type="transmembrane region" description="Helical" evidence="7">
    <location>
        <begin position="474"/>
        <end position="491"/>
    </location>
</feature>
<evidence type="ECO:0000256" key="7">
    <source>
        <dbReference type="SAM" id="Phobius"/>
    </source>
</evidence>
<feature type="transmembrane region" description="Helical" evidence="7">
    <location>
        <begin position="537"/>
        <end position="561"/>
    </location>
</feature>
<organism evidence="8 9">
    <name type="scientific">Durusdinium trenchii</name>
    <dbReference type="NCBI Taxonomy" id="1381693"/>
    <lineage>
        <taxon>Eukaryota</taxon>
        <taxon>Sar</taxon>
        <taxon>Alveolata</taxon>
        <taxon>Dinophyceae</taxon>
        <taxon>Suessiales</taxon>
        <taxon>Symbiodiniaceae</taxon>
        <taxon>Durusdinium</taxon>
    </lineage>
</organism>
<dbReference type="PANTHER" id="PTHR12385">
    <property type="entry name" value="CHOLINE TRANSPORTER-LIKE (SLC FAMILY 44)"/>
    <property type="match status" value="1"/>
</dbReference>
<feature type="transmembrane region" description="Helical" evidence="7">
    <location>
        <begin position="581"/>
        <end position="601"/>
    </location>
</feature>
<evidence type="ECO:0000313" key="9">
    <source>
        <dbReference type="Proteomes" id="UP001642464"/>
    </source>
</evidence>
<dbReference type="Pfam" id="PF04515">
    <property type="entry name" value="Choline_transpo"/>
    <property type="match status" value="1"/>
</dbReference>
<dbReference type="InterPro" id="IPR007603">
    <property type="entry name" value="Choline_transptr-like"/>
</dbReference>
<dbReference type="Proteomes" id="UP001642464">
    <property type="component" value="Unassembled WGS sequence"/>
</dbReference>
<name>A0ABP0QU06_9DINO</name>
<gene>
    <name evidence="8" type="ORF">SCF082_LOCUS42897</name>
</gene>
<comment type="subcellular location">
    <subcellularLocation>
        <location evidence="1">Membrane</location>
        <topology evidence="1">Multi-pass membrane protein</topology>
    </subcellularLocation>
</comment>
<protein>
    <submittedName>
        <fullName evidence="8">Choline transporter-like protein 2 (Solute carrier family 44 member 2)</fullName>
    </submittedName>
</protein>
<keyword evidence="3 7" id="KW-0812">Transmembrane</keyword>
<feature type="transmembrane region" description="Helical" evidence="7">
    <location>
        <begin position="281"/>
        <end position="303"/>
    </location>
</feature>
<keyword evidence="6" id="KW-0325">Glycoprotein</keyword>
<feature type="transmembrane region" description="Helical" evidence="7">
    <location>
        <begin position="12"/>
        <end position="35"/>
    </location>
</feature>
<feature type="transmembrane region" description="Helical" evidence="7">
    <location>
        <begin position="328"/>
        <end position="353"/>
    </location>
</feature>
<dbReference type="PANTHER" id="PTHR12385:SF14">
    <property type="entry name" value="CHOLINE TRANSPORTER-LIKE 2"/>
    <property type="match status" value="1"/>
</dbReference>
<evidence type="ECO:0000256" key="1">
    <source>
        <dbReference type="ARBA" id="ARBA00004141"/>
    </source>
</evidence>
<keyword evidence="4 7" id="KW-1133">Transmembrane helix</keyword>
<evidence type="ECO:0000256" key="4">
    <source>
        <dbReference type="ARBA" id="ARBA00022989"/>
    </source>
</evidence>
<feature type="transmembrane region" description="Helical" evidence="7">
    <location>
        <begin position="437"/>
        <end position="462"/>
    </location>
</feature>
<proteinExistence type="inferred from homology"/>
<reference evidence="8 9" key="1">
    <citation type="submission" date="2024-02" db="EMBL/GenBank/DDBJ databases">
        <authorList>
            <person name="Chen Y."/>
            <person name="Shah S."/>
            <person name="Dougan E. K."/>
            <person name="Thang M."/>
            <person name="Chan C."/>
        </authorList>
    </citation>
    <scope>NUCLEOTIDE SEQUENCE [LARGE SCALE GENOMIC DNA]</scope>
</reference>
<evidence type="ECO:0000313" key="8">
    <source>
        <dbReference type="EMBL" id="CAK9091013.1"/>
    </source>
</evidence>
<evidence type="ECO:0000256" key="6">
    <source>
        <dbReference type="ARBA" id="ARBA00023180"/>
    </source>
</evidence>
<keyword evidence="9" id="KW-1185">Reference proteome</keyword>
<feature type="transmembrane region" description="Helical" evidence="7">
    <location>
        <begin position="204"/>
        <end position="225"/>
    </location>
</feature>
<evidence type="ECO:0000256" key="3">
    <source>
        <dbReference type="ARBA" id="ARBA00022692"/>
    </source>
</evidence>
<evidence type="ECO:0000256" key="2">
    <source>
        <dbReference type="ARBA" id="ARBA00007168"/>
    </source>
</evidence>
<dbReference type="EMBL" id="CAXAMM010040085">
    <property type="protein sequence ID" value="CAK9091013.1"/>
    <property type="molecule type" value="Genomic_DNA"/>
</dbReference>
<sequence length="809" mass="90208">MQRPQRQRRKCTDCAFAVLFVVFWVGMVVVAVVGFSTGDAHRLIFATDWEGHICTRATYYPEEGLGICLDECPSAGDTVCVRGDSQCWFVAHNHNWLFFRCVPTTVVNQSTTLHCFWPAFQQDSRTTRMPVMVCADRVDDEVLDETCDAARCAAGCVRNNRCVHVLERQVTESVDIQGGSLLASQLGSWTATLARHAGDLRHTWGTILATGVFFTAGFGLLWLHVLQRFAKAFVWLVIILALLSLILGALLCFSKAGALNDEIQELVSSDVLGKSDKQSSLWYTLGVLLSILACVYFLVLVVMRRKIKLAIAILEEGAKAIRVLKSSIIVPLYSSLCTVVLGFYAVGVFGYLYTSASTDVQNFALTDGVSLPLAKLTTTSGINFMIFYHVLGCLWTLQVIVGVNVLTLAGAVSDWYWRDKANPESVSVLGAFRRTLFWHFGSVCFGALLIAVVHFVRVMVAYMNKQTKRLQQHNAIVGVLMTVLSCCLWCFERVLRFITETAYIMIAIHGCSFCHGAKKAVKVVTSGNLAKVVTVHVITRVISSLSILVIVAAATSVEFLWLESGEAFGPGAEHEINSSTMSVVATAILSFWIAHAFMQVYRIAVQTILFCFCIDVELNQSSKKYYMGKSLRRIFARRRRRRSSRRHEGGDRPHRVVSKETISVVLIVDANFCMRLVEDLFREAFSKPGVHLVWVDIIPPLQTEQFLAMPLLELLDLGGVKLVKPAPLLDPQRLFLLQLLLKDLDLTAQRLHGSLKLARATFNTTMGNLGIGETQRRCLEVPWQRGESTGWWCFDERLAEDALRSHLGH</sequence>
<accession>A0ABP0QU06</accession>
<feature type="transmembrane region" description="Helical" evidence="7">
    <location>
        <begin position="232"/>
        <end position="251"/>
    </location>
</feature>